<accession>Q3I4W5</accession>
<evidence type="ECO:0000256" key="1">
    <source>
        <dbReference type="SAM" id="MobiDB-lite"/>
    </source>
</evidence>
<name>Q3I4W5_EUPCR</name>
<dbReference type="PROSITE" id="PS51745">
    <property type="entry name" value="PB1"/>
    <property type="match status" value="1"/>
</dbReference>
<organism evidence="3">
    <name type="scientific">Euplotes crassus</name>
    <dbReference type="NCBI Taxonomy" id="5936"/>
    <lineage>
        <taxon>Eukaryota</taxon>
        <taxon>Sar</taxon>
        <taxon>Alveolata</taxon>
        <taxon>Ciliophora</taxon>
        <taxon>Intramacronucleata</taxon>
        <taxon>Spirotrichea</taxon>
        <taxon>Hypotrichia</taxon>
        <taxon>Euplotida</taxon>
        <taxon>Euplotidae</taxon>
        <taxon>Moneuplotes</taxon>
    </lineage>
</organism>
<feature type="compositionally biased region" description="Basic and acidic residues" evidence="1">
    <location>
        <begin position="270"/>
        <end position="285"/>
    </location>
</feature>
<evidence type="ECO:0000259" key="2">
    <source>
        <dbReference type="PROSITE" id="PS51745"/>
    </source>
</evidence>
<dbReference type="AlphaFoldDB" id="Q3I4W5"/>
<feature type="domain" description="PB1" evidence="2">
    <location>
        <begin position="4"/>
        <end position="88"/>
    </location>
</feature>
<dbReference type="SUPFAM" id="SSF54277">
    <property type="entry name" value="CAD &amp; PB1 domains"/>
    <property type="match status" value="1"/>
</dbReference>
<evidence type="ECO:0000313" key="3">
    <source>
        <dbReference type="EMBL" id="AAZ94907.1"/>
    </source>
</evidence>
<feature type="region of interest" description="Disordered" evidence="1">
    <location>
        <begin position="263"/>
        <end position="290"/>
    </location>
</feature>
<protein>
    <recommendedName>
        <fullName evidence="2">PB1 domain-containing protein</fullName>
    </recommendedName>
</protein>
<sequence>MNQELSMKVQLGEKIKMLPKAQYESLDDLRNAALKSYPKRLQGKDIALKYADEEGDWLYLSEDEDLNALSEFATQLDNKKVKIVVEVKKPTQILQEVEKVDQAMDDLTLEESKEVKFEDLKDFKFSDITEKLEELFNSEEKFGKMKIWKVIKEAAEGTKAEHHFKRFGKGCRGMGGKHRRDKMFRKFFSSSASRERDHSSSGEDAGFPGFGGPMGPMGPFGAPHHFGPHHGFGGHFGPHHGHGPWHNKRAKKFFKKWMMTFKSDSSDGSSDERRERKRACKEMKRQQKNGAPVRKLEFKLQNETIVGKAGEKVNFIVGIKDIAPHPIWLTGAKKIEGDAVGFEYQPMEEAKVFREQEHEVELTATLPEEAGEYPLTIGFLNKKDNFIKGDLVLNFRAE</sequence>
<dbReference type="InterPro" id="IPR000270">
    <property type="entry name" value="PB1_dom"/>
</dbReference>
<feature type="region of interest" description="Disordered" evidence="1">
    <location>
        <begin position="189"/>
        <end position="214"/>
    </location>
</feature>
<dbReference type="Pfam" id="PF00564">
    <property type="entry name" value="PB1"/>
    <property type="match status" value="1"/>
</dbReference>
<proteinExistence type="predicted"/>
<dbReference type="EMBL" id="DQ114963">
    <property type="protein sequence ID" value="AAZ94907.1"/>
    <property type="molecule type" value="Genomic_DNA"/>
</dbReference>
<dbReference type="Gene3D" id="3.10.20.90">
    <property type="entry name" value="Phosphatidylinositol 3-kinase Catalytic Subunit, Chain A, domain 1"/>
    <property type="match status" value="1"/>
</dbReference>
<dbReference type="InterPro" id="IPR053793">
    <property type="entry name" value="PB1-like"/>
</dbReference>
<reference evidence="3" key="1">
    <citation type="journal article" date="2005" name="Eukaryot. Cell">
        <title>Sequencing of random Euplotes crassus macronuclear genes supports a high frequency of +1 translational frameshifting.</title>
        <authorList>
            <person name="Klobutcher L.A."/>
        </authorList>
    </citation>
    <scope>NUCLEOTIDE SEQUENCE</scope>
    <source>
        <strain evidence="3">X1</strain>
    </source>
</reference>